<feature type="compositionally biased region" description="Basic and acidic residues" evidence="1">
    <location>
        <begin position="185"/>
        <end position="219"/>
    </location>
</feature>
<evidence type="ECO:0000256" key="1">
    <source>
        <dbReference type="SAM" id="MobiDB-lite"/>
    </source>
</evidence>
<feature type="region of interest" description="Disordered" evidence="1">
    <location>
        <begin position="181"/>
        <end position="241"/>
    </location>
</feature>
<feature type="region of interest" description="Disordered" evidence="1">
    <location>
        <begin position="400"/>
        <end position="420"/>
    </location>
</feature>
<feature type="compositionally biased region" description="Low complexity" evidence="1">
    <location>
        <begin position="298"/>
        <end position="307"/>
    </location>
</feature>
<reference evidence="2 3" key="1">
    <citation type="submission" date="2020-06" db="EMBL/GenBank/DDBJ databases">
        <title>Genome sequence of Rhizobium sp strain ADMK78.</title>
        <authorList>
            <person name="Rahi P."/>
        </authorList>
    </citation>
    <scope>NUCLEOTIDE SEQUENCE [LARGE SCALE GENOMIC DNA]</scope>
    <source>
        <strain evidence="2 3">ADMK78</strain>
    </source>
</reference>
<feature type="compositionally biased region" description="Basic and acidic residues" evidence="1">
    <location>
        <begin position="341"/>
        <end position="356"/>
    </location>
</feature>
<protein>
    <submittedName>
        <fullName evidence="2">Uncharacterized protein</fullName>
    </submittedName>
</protein>
<dbReference type="EMBL" id="CP058350">
    <property type="protein sequence ID" value="QLF68344.1"/>
    <property type="molecule type" value="Genomic_DNA"/>
</dbReference>
<feature type="compositionally biased region" description="Low complexity" evidence="1">
    <location>
        <begin position="264"/>
        <end position="273"/>
    </location>
</feature>
<feature type="region of interest" description="Disordered" evidence="1">
    <location>
        <begin position="341"/>
        <end position="371"/>
    </location>
</feature>
<accession>A0ABX6QIF4</accession>
<sequence length="420" mass="43803">MSRKLALIVGGTLVLCGGTGTAAVFVGAENLLGPSYRTLNGLECTLVQSVETRRKDQLWIRKFITTDEPGDGLDRVKTALRVAKATQAEKNAQLVQVVVLDVNGPKERAAMRGRAIGADVVYVPHPERIPGNAADQPFTVRYVDRAAAPDGQFYGERMSMIEADIEALVAKLDDSTDCLVPEGLLPHKEDSHSTSNDHGKDADHSGEASDSHGEKKDAQPADGEVDGEETPVADAAHGDESKGWVASLMGIVGLGGEDEDKAGADASADVAHAAPDHASVEAVRGSEAPAEEPHETAETAAAPASHEVTPDVADVASNAAEPAETEEQSWFASLRERVLGSDDEDAAVKPVEHETETAESPAVEAQADTTNTDAAPVAAGDATAADAAGAAWLAQFRQAPVGVMPPPDDSVELPPKAETR</sequence>
<organism evidence="2 3">
    <name type="scientific">Peteryoungia desertarenae</name>
    <dbReference type="NCBI Taxonomy" id="1813451"/>
    <lineage>
        <taxon>Bacteria</taxon>
        <taxon>Pseudomonadati</taxon>
        <taxon>Pseudomonadota</taxon>
        <taxon>Alphaproteobacteria</taxon>
        <taxon>Hyphomicrobiales</taxon>
        <taxon>Rhizobiaceae</taxon>
        <taxon>Peteryoungia</taxon>
    </lineage>
</organism>
<dbReference type="RefSeq" id="WP_171033762.1">
    <property type="nucleotide sequence ID" value="NZ_CP058350.1"/>
</dbReference>
<feature type="region of interest" description="Disordered" evidence="1">
    <location>
        <begin position="259"/>
        <end position="329"/>
    </location>
</feature>
<name>A0ABX6QIF4_9HYPH</name>
<evidence type="ECO:0000313" key="3">
    <source>
        <dbReference type="Proteomes" id="UP000308530"/>
    </source>
</evidence>
<dbReference type="Proteomes" id="UP000308530">
    <property type="component" value="Chromosome"/>
</dbReference>
<evidence type="ECO:0000313" key="2">
    <source>
        <dbReference type="EMBL" id="QLF68344.1"/>
    </source>
</evidence>
<gene>
    <name evidence="2" type="ORF">FE840_001565</name>
</gene>
<proteinExistence type="predicted"/>
<keyword evidence="3" id="KW-1185">Reference proteome</keyword>